<evidence type="ECO:0000313" key="1">
    <source>
        <dbReference type="EMBL" id="MBP1931262.1"/>
    </source>
</evidence>
<dbReference type="Proteomes" id="UP001519343">
    <property type="component" value="Unassembled WGS sequence"/>
</dbReference>
<organism evidence="1 2">
    <name type="scientific">Ammoniphilus resinae</name>
    <dbReference type="NCBI Taxonomy" id="861532"/>
    <lineage>
        <taxon>Bacteria</taxon>
        <taxon>Bacillati</taxon>
        <taxon>Bacillota</taxon>
        <taxon>Bacilli</taxon>
        <taxon>Bacillales</taxon>
        <taxon>Paenibacillaceae</taxon>
        <taxon>Aneurinibacillus group</taxon>
        <taxon>Ammoniphilus</taxon>
    </lineage>
</organism>
<keyword evidence="2" id="KW-1185">Reference proteome</keyword>
<protein>
    <submittedName>
        <fullName evidence="1">Uncharacterized protein</fullName>
    </submittedName>
</protein>
<proteinExistence type="predicted"/>
<sequence>MATARIEKNELILEATLDDLHVITKEAVKNIDMYKDEIAVIFEKMPKFDYKYFCFYAYSTYKLLETALQFDCEEVGHFRLIAPEEFYFAFYGMITALYHEHCEQVKS</sequence>
<reference evidence="1 2" key="1">
    <citation type="submission" date="2021-03" db="EMBL/GenBank/DDBJ databases">
        <title>Genomic Encyclopedia of Type Strains, Phase IV (KMG-IV): sequencing the most valuable type-strain genomes for metagenomic binning, comparative biology and taxonomic classification.</title>
        <authorList>
            <person name="Goeker M."/>
        </authorList>
    </citation>
    <scope>NUCLEOTIDE SEQUENCE [LARGE SCALE GENOMIC DNA]</scope>
    <source>
        <strain evidence="1 2">DSM 24738</strain>
    </source>
</reference>
<gene>
    <name evidence="1" type="ORF">J2Z37_001259</name>
</gene>
<evidence type="ECO:0000313" key="2">
    <source>
        <dbReference type="Proteomes" id="UP001519343"/>
    </source>
</evidence>
<comment type="caution">
    <text evidence="1">The sequence shown here is derived from an EMBL/GenBank/DDBJ whole genome shotgun (WGS) entry which is preliminary data.</text>
</comment>
<name>A0ABS4GLW0_9BACL</name>
<dbReference type="EMBL" id="JAGGKT010000002">
    <property type="protein sequence ID" value="MBP1931262.1"/>
    <property type="molecule type" value="Genomic_DNA"/>
</dbReference>
<accession>A0ABS4GLW0</accession>